<comment type="similarity">
    <text evidence="1">Belongs to the sigma-70 factor family. ECF subfamily.</text>
</comment>
<evidence type="ECO:0000256" key="4">
    <source>
        <dbReference type="ARBA" id="ARBA00023163"/>
    </source>
</evidence>
<dbReference type="Pfam" id="PF04542">
    <property type="entry name" value="Sigma70_r2"/>
    <property type="match status" value="1"/>
</dbReference>
<dbReference type="GO" id="GO:0003677">
    <property type="term" value="F:DNA binding"/>
    <property type="evidence" value="ECO:0007669"/>
    <property type="project" value="InterPro"/>
</dbReference>
<dbReference type="InterPro" id="IPR013324">
    <property type="entry name" value="RNA_pol_sigma_r3/r4-like"/>
</dbReference>
<reference evidence="7" key="1">
    <citation type="journal article" date="2012" name="PLoS ONE">
        <title>Gene sets for utilization of primary and secondary nutrition supplies in the distal gut of endangered iberian lynx.</title>
        <authorList>
            <person name="Alcaide M."/>
            <person name="Messina E."/>
            <person name="Richter M."/>
            <person name="Bargiela R."/>
            <person name="Peplies J."/>
            <person name="Huws S.A."/>
            <person name="Newbold C.J."/>
            <person name="Golyshin P.N."/>
            <person name="Simon M.A."/>
            <person name="Lopez G."/>
            <person name="Yakimov M.M."/>
            <person name="Ferrer M."/>
        </authorList>
    </citation>
    <scope>NUCLEOTIDE SEQUENCE</scope>
</reference>
<dbReference type="Pfam" id="PF08281">
    <property type="entry name" value="Sigma70_r4_2"/>
    <property type="match status" value="1"/>
</dbReference>
<dbReference type="AlphaFoldDB" id="J9FYY0"/>
<organism evidence="7">
    <name type="scientific">gut metagenome</name>
    <dbReference type="NCBI Taxonomy" id="749906"/>
    <lineage>
        <taxon>unclassified sequences</taxon>
        <taxon>metagenomes</taxon>
        <taxon>organismal metagenomes</taxon>
    </lineage>
</organism>
<evidence type="ECO:0000259" key="5">
    <source>
        <dbReference type="Pfam" id="PF04542"/>
    </source>
</evidence>
<name>J9FYY0_9ZZZZ</name>
<dbReference type="Gene3D" id="1.10.10.10">
    <property type="entry name" value="Winged helix-like DNA-binding domain superfamily/Winged helix DNA-binding domain"/>
    <property type="match status" value="1"/>
</dbReference>
<dbReference type="SUPFAM" id="SSF88659">
    <property type="entry name" value="Sigma3 and sigma4 domains of RNA polymerase sigma factors"/>
    <property type="match status" value="1"/>
</dbReference>
<dbReference type="Gene3D" id="1.10.1740.10">
    <property type="match status" value="1"/>
</dbReference>
<dbReference type="InterPro" id="IPR013325">
    <property type="entry name" value="RNA_pol_sigma_r2"/>
</dbReference>
<dbReference type="CDD" id="cd06171">
    <property type="entry name" value="Sigma70_r4"/>
    <property type="match status" value="1"/>
</dbReference>
<dbReference type="SUPFAM" id="SSF88946">
    <property type="entry name" value="Sigma2 domain of RNA polymerase sigma factors"/>
    <property type="match status" value="1"/>
</dbReference>
<dbReference type="EMBL" id="AMCI01003491">
    <property type="protein sequence ID" value="EJX00182.1"/>
    <property type="molecule type" value="Genomic_DNA"/>
</dbReference>
<evidence type="ECO:0000256" key="1">
    <source>
        <dbReference type="ARBA" id="ARBA00010641"/>
    </source>
</evidence>
<dbReference type="PANTHER" id="PTHR43133">
    <property type="entry name" value="RNA POLYMERASE ECF-TYPE SIGMA FACTO"/>
    <property type="match status" value="1"/>
</dbReference>
<comment type="caution">
    <text evidence="7">The sequence shown here is derived from an EMBL/GenBank/DDBJ whole genome shotgun (WGS) entry which is preliminary data.</text>
</comment>
<evidence type="ECO:0000256" key="3">
    <source>
        <dbReference type="ARBA" id="ARBA00023082"/>
    </source>
</evidence>
<dbReference type="InterPro" id="IPR039425">
    <property type="entry name" value="RNA_pol_sigma-70-like"/>
</dbReference>
<dbReference type="InterPro" id="IPR014284">
    <property type="entry name" value="RNA_pol_sigma-70_dom"/>
</dbReference>
<dbReference type="InterPro" id="IPR013249">
    <property type="entry name" value="RNA_pol_sigma70_r4_t2"/>
</dbReference>
<dbReference type="NCBIfam" id="TIGR02985">
    <property type="entry name" value="Sig70_bacteroi1"/>
    <property type="match status" value="1"/>
</dbReference>
<accession>J9FYY0</accession>
<dbReference type="InterPro" id="IPR007627">
    <property type="entry name" value="RNA_pol_sigma70_r2"/>
</dbReference>
<evidence type="ECO:0000313" key="7">
    <source>
        <dbReference type="EMBL" id="EJX00182.1"/>
    </source>
</evidence>
<evidence type="ECO:0000256" key="2">
    <source>
        <dbReference type="ARBA" id="ARBA00023015"/>
    </source>
</evidence>
<dbReference type="GO" id="GO:0016987">
    <property type="term" value="F:sigma factor activity"/>
    <property type="evidence" value="ECO:0007669"/>
    <property type="project" value="UniProtKB-KW"/>
</dbReference>
<sequence length="204" mass="24488">MMPFFIRFCIFTTRVAVSMNSRIDSIVIGVNKKDRERWGDFYDRYYAALCTYVSKILPRPVAVEDLVQEVFISVWEGKRIFSDEKELTNYLYRACYNNTLLYIRNHQIHDVALSKMLEAQKEEEDRIYALTVKEEVIRQLYQHINDLPPEQRRIILLRIEGFTWEEIAEQLKVSINTVKTQKTRSYRFLRQRMGDSMSFILFLF</sequence>
<keyword evidence="3" id="KW-0731">Sigma factor</keyword>
<dbReference type="InterPro" id="IPR036388">
    <property type="entry name" value="WH-like_DNA-bd_sf"/>
</dbReference>
<evidence type="ECO:0000259" key="6">
    <source>
        <dbReference type="Pfam" id="PF08281"/>
    </source>
</evidence>
<dbReference type="InterPro" id="IPR014327">
    <property type="entry name" value="RNA_pol_sigma70_bacteroid"/>
</dbReference>
<keyword evidence="4" id="KW-0804">Transcription</keyword>
<dbReference type="GO" id="GO:0006352">
    <property type="term" value="P:DNA-templated transcription initiation"/>
    <property type="evidence" value="ECO:0007669"/>
    <property type="project" value="InterPro"/>
</dbReference>
<gene>
    <name evidence="7" type="ORF">EVA_11713</name>
</gene>
<feature type="domain" description="RNA polymerase sigma factor 70 region 4 type 2" evidence="6">
    <location>
        <begin position="138"/>
        <end position="188"/>
    </location>
</feature>
<dbReference type="PANTHER" id="PTHR43133:SF46">
    <property type="entry name" value="RNA POLYMERASE SIGMA-70 FACTOR ECF SUBFAMILY"/>
    <property type="match status" value="1"/>
</dbReference>
<feature type="domain" description="RNA polymerase sigma-70 region 2" evidence="5">
    <location>
        <begin position="41"/>
        <end position="107"/>
    </location>
</feature>
<keyword evidence="2" id="KW-0805">Transcription regulation</keyword>
<dbReference type="NCBIfam" id="TIGR02937">
    <property type="entry name" value="sigma70-ECF"/>
    <property type="match status" value="1"/>
</dbReference>
<protein>
    <submittedName>
        <fullName evidence="7">RNA polymerase ECF-type sigma factor</fullName>
    </submittedName>
</protein>
<proteinExistence type="inferred from homology"/>